<comment type="caution">
    <text evidence="2">The sequence shown here is derived from an EMBL/GenBank/DDBJ whole genome shotgun (WGS) entry which is preliminary data.</text>
</comment>
<keyword evidence="3" id="KW-1185">Reference proteome</keyword>
<dbReference type="AlphaFoldDB" id="A0A3E0U5V0"/>
<organism evidence="2 3">
    <name type="scientific">Thalassotalea euphylliae</name>
    <dbReference type="NCBI Taxonomy" id="1655234"/>
    <lineage>
        <taxon>Bacteria</taxon>
        <taxon>Pseudomonadati</taxon>
        <taxon>Pseudomonadota</taxon>
        <taxon>Gammaproteobacteria</taxon>
        <taxon>Alteromonadales</taxon>
        <taxon>Colwelliaceae</taxon>
        <taxon>Thalassotalea</taxon>
    </lineage>
</organism>
<feature type="compositionally biased region" description="Basic and acidic residues" evidence="1">
    <location>
        <begin position="134"/>
        <end position="143"/>
    </location>
</feature>
<evidence type="ECO:0000313" key="2">
    <source>
        <dbReference type="EMBL" id="REL31967.1"/>
    </source>
</evidence>
<evidence type="ECO:0000313" key="3">
    <source>
        <dbReference type="Proteomes" id="UP000256899"/>
    </source>
</evidence>
<evidence type="ECO:0000256" key="1">
    <source>
        <dbReference type="SAM" id="MobiDB-lite"/>
    </source>
</evidence>
<dbReference type="Proteomes" id="UP000256899">
    <property type="component" value="Unassembled WGS sequence"/>
</dbReference>
<dbReference type="RefSeq" id="WP_116017201.1">
    <property type="nucleotide sequence ID" value="NZ_QUOT01000001.1"/>
</dbReference>
<name>A0A3E0U5V0_9GAMM</name>
<accession>A0A3E0U5V0</accession>
<proteinExistence type="predicted"/>
<gene>
    <name evidence="2" type="ORF">DXX94_15280</name>
</gene>
<sequence>MTKKTPFERYQAYVTTLKSSGEKFPCNNFGDINFTIVAKECGNRRQWFSENTNKIMGNTNKKLSQIIQEDAKTVGTSQNTPKNPESLLNDISEKVKKENSRLLKSLEQATAEIEKLRAQVEELEFKVSNIQQESDERYKEMSENGRSFSYAEP</sequence>
<protein>
    <submittedName>
        <fullName evidence="2">Uncharacterized protein</fullName>
    </submittedName>
</protein>
<dbReference type="EMBL" id="QUOT01000001">
    <property type="protein sequence ID" value="REL31967.1"/>
    <property type="molecule type" value="Genomic_DNA"/>
</dbReference>
<dbReference type="Gene3D" id="1.20.5.110">
    <property type="match status" value="1"/>
</dbReference>
<reference evidence="3" key="1">
    <citation type="submission" date="2018-08" db="EMBL/GenBank/DDBJ databases">
        <title>Thalassotalea euphylliae genome.</title>
        <authorList>
            <person name="Summers S."/>
            <person name="Rice S.A."/>
            <person name="Freckelton M.L."/>
            <person name="Nedved B.T."/>
            <person name="Hadfield M.G."/>
        </authorList>
    </citation>
    <scope>NUCLEOTIDE SEQUENCE [LARGE SCALE GENOMIC DNA]</scope>
    <source>
        <strain evidence="3">H3</strain>
    </source>
</reference>
<feature type="region of interest" description="Disordered" evidence="1">
    <location>
        <begin position="129"/>
        <end position="153"/>
    </location>
</feature>